<dbReference type="EMBL" id="CP072800">
    <property type="protein sequence ID" value="QTR50370.1"/>
    <property type="molecule type" value="Genomic_DNA"/>
</dbReference>
<evidence type="ECO:0000313" key="2">
    <source>
        <dbReference type="Proteomes" id="UP000672027"/>
    </source>
</evidence>
<dbReference type="Proteomes" id="UP000672027">
    <property type="component" value="Chromosome"/>
</dbReference>
<reference evidence="1 2" key="1">
    <citation type="submission" date="2021-04" db="EMBL/GenBank/DDBJ databases">
        <title>Genomics, taxonomy and metabolism of representatives of sulfur bacteria of the genus Thiothrix: Thiothrix fructosivorans QT, Thiothrix unzii A1T and three new species, Thiothrix subterranea sp. nov., Thiothrix litoralis sp. nov. and 'Candidatus Thiothrix anitrata' sp. nov.</title>
        <authorList>
            <person name="Ravin N.V."/>
            <person name="Smolyakov D."/>
            <person name="Rudenko T.S."/>
            <person name="Mardanov A.V."/>
            <person name="Beletsky A.V."/>
            <person name="Markov N.D."/>
            <person name="Fomenkov A.I."/>
            <person name="Roberts R.J."/>
            <person name="Karnachuk O.V."/>
            <person name="Novikov A."/>
            <person name="Grabovich M.Y."/>
        </authorList>
    </citation>
    <scope>NUCLEOTIDE SEQUENCE [LARGE SCALE GENOMIC DNA]</scope>
    <source>
        <strain evidence="1 2">A52</strain>
    </source>
</reference>
<organism evidence="1 2">
    <name type="scientific">Candidatus Thiothrix anitrata</name>
    <dbReference type="NCBI Taxonomy" id="2823902"/>
    <lineage>
        <taxon>Bacteria</taxon>
        <taxon>Pseudomonadati</taxon>
        <taxon>Pseudomonadota</taxon>
        <taxon>Gammaproteobacteria</taxon>
        <taxon>Thiotrichales</taxon>
        <taxon>Thiotrichaceae</taxon>
        <taxon>Thiothrix</taxon>
    </lineage>
</organism>
<name>A0ABX7X845_9GAMM</name>
<evidence type="ECO:0000313" key="1">
    <source>
        <dbReference type="EMBL" id="QTR50370.1"/>
    </source>
</evidence>
<protein>
    <submittedName>
        <fullName evidence="1">Uncharacterized protein</fullName>
    </submittedName>
</protein>
<dbReference type="RefSeq" id="WP_210227840.1">
    <property type="nucleotide sequence ID" value="NZ_CP072800.1"/>
</dbReference>
<accession>A0ABX7X845</accession>
<keyword evidence="2" id="KW-1185">Reference proteome</keyword>
<gene>
    <name evidence="1" type="ORF">J8380_01940</name>
</gene>
<proteinExistence type="predicted"/>
<sequence>MPVAVSIEKDIIEKLAIENDLPSELLESLLQLGREAEGDMGRWGAKAELERKVGEFITKATTQINQAIP</sequence>